<evidence type="ECO:0000256" key="2">
    <source>
        <dbReference type="SAM" id="MobiDB-lite"/>
    </source>
</evidence>
<feature type="region of interest" description="Disordered" evidence="2">
    <location>
        <begin position="88"/>
        <end position="115"/>
    </location>
</feature>
<sequence length="234" mass="27210">MSEESPTSPSPILDMTQEKEQEAQNLQESPQPQEQQREEHTTSDDKTVSLDSSTPLTSQEEKKQEKKEEEVGIISLSSPCVTVAKLPVQDSDKDHDHDFHSQGKEKKIKTKSTQDDTPRPFLERVFTDIDCEIGFLNSIIDYYAKNEIYPFYDHHVLYDFNRNWLEINATSRQTIDAIVKLRRKYFETKVKMGVNKNFSDPRHQKAFHLAQSIWGCVSDFFWKKVKSGSSFSRR</sequence>
<evidence type="ECO:0000256" key="1">
    <source>
        <dbReference type="ARBA" id="ARBA00010820"/>
    </source>
</evidence>
<dbReference type="InterPro" id="IPR053932">
    <property type="entry name" value="GeBP-like_DBD"/>
</dbReference>
<feature type="compositionally biased region" description="Basic and acidic residues" evidence="2">
    <location>
        <begin position="59"/>
        <end position="70"/>
    </location>
</feature>
<dbReference type="EMBL" id="OIVN01006349">
    <property type="protein sequence ID" value="SPD31198.1"/>
    <property type="molecule type" value="Genomic_DNA"/>
</dbReference>
<proteinExistence type="inferred from homology"/>
<name>A0A2N9J324_FAGSY</name>
<evidence type="ECO:0000313" key="4">
    <source>
        <dbReference type="EMBL" id="SPD31198.1"/>
    </source>
</evidence>
<organism evidence="4">
    <name type="scientific">Fagus sylvatica</name>
    <name type="common">Beechnut</name>
    <dbReference type="NCBI Taxonomy" id="28930"/>
    <lineage>
        <taxon>Eukaryota</taxon>
        <taxon>Viridiplantae</taxon>
        <taxon>Streptophyta</taxon>
        <taxon>Embryophyta</taxon>
        <taxon>Tracheophyta</taxon>
        <taxon>Spermatophyta</taxon>
        <taxon>Magnoliopsida</taxon>
        <taxon>eudicotyledons</taxon>
        <taxon>Gunneridae</taxon>
        <taxon>Pentapetalae</taxon>
        <taxon>rosids</taxon>
        <taxon>fabids</taxon>
        <taxon>Fagales</taxon>
        <taxon>Fagaceae</taxon>
        <taxon>Fagus</taxon>
    </lineage>
</organism>
<reference evidence="4" key="1">
    <citation type="submission" date="2018-02" db="EMBL/GenBank/DDBJ databases">
        <authorList>
            <person name="Cohen D.B."/>
            <person name="Kent A.D."/>
        </authorList>
    </citation>
    <scope>NUCLEOTIDE SEQUENCE</scope>
</reference>
<gene>
    <name evidence="4" type="ORF">FSB_LOCUS59080</name>
</gene>
<comment type="similarity">
    <text evidence="1">Belongs to the GeBP family.</text>
</comment>
<evidence type="ECO:0000259" key="3">
    <source>
        <dbReference type="Pfam" id="PF04504"/>
    </source>
</evidence>
<dbReference type="AlphaFoldDB" id="A0A2N9J324"/>
<feature type="domain" description="Glabrous enhancer-binding protein-like DBD" evidence="3">
    <location>
        <begin position="123"/>
        <end position="215"/>
    </location>
</feature>
<feature type="compositionally biased region" description="Basic and acidic residues" evidence="2">
    <location>
        <begin position="90"/>
        <end position="105"/>
    </location>
</feature>
<feature type="compositionally biased region" description="Polar residues" evidence="2">
    <location>
        <begin position="49"/>
        <end position="58"/>
    </location>
</feature>
<accession>A0A2N9J324</accession>
<feature type="region of interest" description="Disordered" evidence="2">
    <location>
        <begin position="1"/>
        <end position="71"/>
    </location>
</feature>
<protein>
    <recommendedName>
        <fullName evidence="3">Glabrous enhancer-binding protein-like DBD domain-containing protein</fullName>
    </recommendedName>
</protein>
<feature type="compositionally biased region" description="Basic and acidic residues" evidence="2">
    <location>
        <begin position="35"/>
        <end position="48"/>
    </location>
</feature>
<dbReference type="Pfam" id="PF04504">
    <property type="entry name" value="GeBP-like_DBD"/>
    <property type="match status" value="1"/>
</dbReference>